<dbReference type="EMBL" id="BMAT01008371">
    <property type="protein sequence ID" value="GFR83270.1"/>
    <property type="molecule type" value="Genomic_DNA"/>
</dbReference>
<dbReference type="Proteomes" id="UP000762676">
    <property type="component" value="Unassembled WGS sequence"/>
</dbReference>
<proteinExistence type="predicted"/>
<name>A0AAV4GFU6_9GAST</name>
<feature type="compositionally biased region" description="Polar residues" evidence="1">
    <location>
        <begin position="78"/>
        <end position="104"/>
    </location>
</feature>
<comment type="caution">
    <text evidence="2">The sequence shown here is derived from an EMBL/GenBank/DDBJ whole genome shotgun (WGS) entry which is preliminary data.</text>
</comment>
<organism evidence="2 3">
    <name type="scientific">Elysia marginata</name>
    <dbReference type="NCBI Taxonomy" id="1093978"/>
    <lineage>
        <taxon>Eukaryota</taxon>
        <taxon>Metazoa</taxon>
        <taxon>Spiralia</taxon>
        <taxon>Lophotrochozoa</taxon>
        <taxon>Mollusca</taxon>
        <taxon>Gastropoda</taxon>
        <taxon>Heterobranchia</taxon>
        <taxon>Euthyneura</taxon>
        <taxon>Panpulmonata</taxon>
        <taxon>Sacoglossa</taxon>
        <taxon>Placobranchoidea</taxon>
        <taxon>Plakobranchidae</taxon>
        <taxon>Elysia</taxon>
    </lineage>
</organism>
<accession>A0AAV4GFU6</accession>
<feature type="region of interest" description="Disordered" evidence="1">
    <location>
        <begin position="310"/>
        <end position="331"/>
    </location>
</feature>
<keyword evidence="3" id="KW-1185">Reference proteome</keyword>
<feature type="compositionally biased region" description="Polar residues" evidence="1">
    <location>
        <begin position="481"/>
        <end position="492"/>
    </location>
</feature>
<gene>
    <name evidence="2" type="ORF">ElyMa_004119600</name>
</gene>
<feature type="region of interest" description="Disordered" evidence="1">
    <location>
        <begin position="481"/>
        <end position="510"/>
    </location>
</feature>
<protein>
    <submittedName>
        <fullName evidence="2">Uncharacterized protein</fullName>
    </submittedName>
</protein>
<reference evidence="2 3" key="1">
    <citation type="journal article" date="2021" name="Elife">
        <title>Chloroplast acquisition without the gene transfer in kleptoplastic sea slugs, Plakobranchus ocellatus.</title>
        <authorList>
            <person name="Maeda T."/>
            <person name="Takahashi S."/>
            <person name="Yoshida T."/>
            <person name="Shimamura S."/>
            <person name="Takaki Y."/>
            <person name="Nagai Y."/>
            <person name="Toyoda A."/>
            <person name="Suzuki Y."/>
            <person name="Arimoto A."/>
            <person name="Ishii H."/>
            <person name="Satoh N."/>
            <person name="Nishiyama T."/>
            <person name="Hasebe M."/>
            <person name="Maruyama T."/>
            <person name="Minagawa J."/>
            <person name="Obokata J."/>
            <person name="Shigenobu S."/>
        </authorList>
    </citation>
    <scope>NUCLEOTIDE SEQUENCE [LARGE SCALE GENOMIC DNA]</scope>
</reference>
<evidence type="ECO:0000256" key="1">
    <source>
        <dbReference type="SAM" id="MobiDB-lite"/>
    </source>
</evidence>
<sequence>MQAPSVGLPLCSRELALRRFCRGRGDAIHSLSVPKTNNTAESDALEDHESLTYSLATYPPVYGSLDAASIPEYLRGGSIQNPGRESVQSSTTRPSSHATSTSGVSHPPTKTLARSCSYNLTNSQGHRPQVKCSPYQTQLWLDNKSLSSTLMPTTATTRQPEPLGTLSCRPHPFQSVHKRLSRSSPSLSPIFHEDDGRYSPDAADSCVEDSDALPFPCDISDDELMRFRTVNTRLLSEEHIKPLPISVSTPCLVHMHKILPSCIKKLNCPSSSFSTEHAHSYKDSLESVTHIGTFSSNSLFYEEKVEGKNLQPLNSSGSPKHSSPSMGSKRPGKVVMMISKPHACQEAENFLEENQPHGLTSPDSLKLESTAVQLGLLQSDNNVTKLELRDNTDRFSKEYSKQSLEHDSPGKQGRHLLQTAKPCLKIERQIQQTHWRVLAPLARVLTFAYSQVVNAMALLEKDESSVSSENNLSRASSFSKEISASHSSSPSKNFPRANLDTLQPMPNGHHKRQMSQVSLAGSVFSSDSFEVLDVSEMESSNFFYVGADSNDILQEYHLFPSKPSLFTQSTQAESTASASHSGAIIAASFPIHSLGAVDGNLMSSSSADFAHFDFRELISNRQDNKLNPPSEICNLQNEAVDIANSALLQSFIVVEGNRSSGMDSKSNWDDIGLPFSQEGQEDLNLKNEFDHESQSSFSILSESEFEARA</sequence>
<evidence type="ECO:0000313" key="3">
    <source>
        <dbReference type="Proteomes" id="UP000762676"/>
    </source>
</evidence>
<dbReference type="AlphaFoldDB" id="A0AAV4GFU6"/>
<feature type="compositionally biased region" description="Low complexity" evidence="1">
    <location>
        <begin position="315"/>
        <end position="329"/>
    </location>
</feature>
<evidence type="ECO:0000313" key="2">
    <source>
        <dbReference type="EMBL" id="GFR83270.1"/>
    </source>
</evidence>
<feature type="region of interest" description="Disordered" evidence="1">
    <location>
        <begin position="76"/>
        <end position="113"/>
    </location>
</feature>